<evidence type="ECO:0000313" key="2">
    <source>
        <dbReference type="EMBL" id="OEJ23545.1"/>
    </source>
</evidence>
<accession>A0A1E5P1X4</accession>
<sequence length="172" mass="17803">MLGAVASAVFAASVLPAAAIENSKSNTRRVSIGTLKVGFKDTWRGAGQRTWTLDSSKISASWKRNAAGPVSNYTIKLSDGICFNKYGIGSVSVGGGGLSPGGIGGEDDCGGGVYAGDRNSSVVADHGRVIGRGNPYGRWIWVSHTVTASMKYGNTHYDVSAFRRSSPVGGTV</sequence>
<dbReference type="Proteomes" id="UP000095759">
    <property type="component" value="Unassembled WGS sequence"/>
</dbReference>
<dbReference type="AlphaFoldDB" id="A0A1E5P1X4"/>
<name>A0A1E5P1X4_9ACTN</name>
<dbReference type="EMBL" id="MEHJ01000001">
    <property type="protein sequence ID" value="OEJ23545.1"/>
    <property type="molecule type" value="Genomic_DNA"/>
</dbReference>
<comment type="caution">
    <text evidence="2">The sequence shown here is derived from an EMBL/GenBank/DDBJ whole genome shotgun (WGS) entry which is preliminary data.</text>
</comment>
<proteinExistence type="predicted"/>
<feature type="chain" id="PRO_5009182829" evidence="1">
    <location>
        <begin position="20"/>
        <end position="172"/>
    </location>
</feature>
<feature type="signal peptide" evidence="1">
    <location>
        <begin position="1"/>
        <end position="19"/>
    </location>
</feature>
<organism evidence="2 3">
    <name type="scientific">Streptomyces agglomeratus</name>
    <dbReference type="NCBI Taxonomy" id="285458"/>
    <lineage>
        <taxon>Bacteria</taxon>
        <taxon>Bacillati</taxon>
        <taxon>Actinomycetota</taxon>
        <taxon>Actinomycetes</taxon>
        <taxon>Kitasatosporales</taxon>
        <taxon>Streptomycetaceae</taxon>
        <taxon>Streptomyces</taxon>
    </lineage>
</organism>
<keyword evidence="3" id="KW-1185">Reference proteome</keyword>
<evidence type="ECO:0000256" key="1">
    <source>
        <dbReference type="SAM" id="SignalP"/>
    </source>
</evidence>
<reference evidence="2 3" key="1">
    <citation type="submission" date="2016-08" db="EMBL/GenBank/DDBJ databases">
        <title>Complete genome sequence of Streptomyces agglomeratus strain 6-3-2, a novel anti-MRSA actinomycete isolated from Wuli of Tebit, China.</title>
        <authorList>
            <person name="Chen X."/>
        </authorList>
    </citation>
    <scope>NUCLEOTIDE SEQUENCE [LARGE SCALE GENOMIC DNA]</scope>
    <source>
        <strain evidence="2 3">6-3-2</strain>
    </source>
</reference>
<protein>
    <submittedName>
        <fullName evidence="2">Uncharacterized protein</fullName>
    </submittedName>
</protein>
<keyword evidence="1" id="KW-0732">Signal</keyword>
<evidence type="ECO:0000313" key="3">
    <source>
        <dbReference type="Proteomes" id="UP000095759"/>
    </source>
</evidence>
<gene>
    <name evidence="2" type="ORF">AS594_02645</name>
</gene>